<protein>
    <submittedName>
        <fullName evidence="1">Uncharacterized protein</fullName>
    </submittedName>
</protein>
<dbReference type="AlphaFoldDB" id="A0A0A9CYL2"/>
<proteinExistence type="predicted"/>
<organism evidence="1">
    <name type="scientific">Arundo donax</name>
    <name type="common">Giant reed</name>
    <name type="synonym">Donax arundinaceus</name>
    <dbReference type="NCBI Taxonomy" id="35708"/>
    <lineage>
        <taxon>Eukaryota</taxon>
        <taxon>Viridiplantae</taxon>
        <taxon>Streptophyta</taxon>
        <taxon>Embryophyta</taxon>
        <taxon>Tracheophyta</taxon>
        <taxon>Spermatophyta</taxon>
        <taxon>Magnoliopsida</taxon>
        <taxon>Liliopsida</taxon>
        <taxon>Poales</taxon>
        <taxon>Poaceae</taxon>
        <taxon>PACMAD clade</taxon>
        <taxon>Arundinoideae</taxon>
        <taxon>Arundineae</taxon>
        <taxon>Arundo</taxon>
    </lineage>
</organism>
<sequence length="78" mass="8020">MIAGSLGVIAAGDAAVTPINPRIGPVAFSWIRAPSILVLNMRRNVAADPGALDPWAICHGTDACGLINRLKCSVAIAQ</sequence>
<evidence type="ECO:0000313" key="1">
    <source>
        <dbReference type="EMBL" id="JAD78495.1"/>
    </source>
</evidence>
<accession>A0A0A9CYL2</accession>
<dbReference type="EMBL" id="GBRH01219400">
    <property type="protein sequence ID" value="JAD78495.1"/>
    <property type="molecule type" value="Transcribed_RNA"/>
</dbReference>
<name>A0A0A9CYL2_ARUDO</name>
<reference evidence="1" key="1">
    <citation type="submission" date="2014-09" db="EMBL/GenBank/DDBJ databases">
        <authorList>
            <person name="Magalhaes I.L.F."/>
            <person name="Oliveira U."/>
            <person name="Santos F.R."/>
            <person name="Vidigal T.H.D.A."/>
            <person name="Brescovit A.D."/>
            <person name="Santos A.J."/>
        </authorList>
    </citation>
    <scope>NUCLEOTIDE SEQUENCE</scope>
    <source>
        <tissue evidence="1">Shoot tissue taken approximately 20 cm above the soil surface</tissue>
    </source>
</reference>
<reference evidence="1" key="2">
    <citation type="journal article" date="2015" name="Data Brief">
        <title>Shoot transcriptome of the giant reed, Arundo donax.</title>
        <authorList>
            <person name="Barrero R.A."/>
            <person name="Guerrero F.D."/>
            <person name="Moolhuijzen P."/>
            <person name="Goolsby J.A."/>
            <person name="Tidwell J."/>
            <person name="Bellgard S.E."/>
            <person name="Bellgard M.I."/>
        </authorList>
    </citation>
    <scope>NUCLEOTIDE SEQUENCE</scope>
    <source>
        <tissue evidence="1">Shoot tissue taken approximately 20 cm above the soil surface</tissue>
    </source>
</reference>